<dbReference type="CDD" id="cd11790">
    <property type="entry name" value="SH3_Amphiphysin"/>
    <property type="match status" value="1"/>
</dbReference>
<dbReference type="OrthoDB" id="446293at2759"/>
<keyword evidence="6" id="KW-1185">Reference proteome</keyword>
<dbReference type="SMART" id="SM00326">
    <property type="entry name" value="SH3"/>
    <property type="match status" value="24"/>
</dbReference>
<dbReference type="EMBL" id="LR824009">
    <property type="protein sequence ID" value="CAD0197346.1"/>
    <property type="molecule type" value="Genomic_DNA"/>
</dbReference>
<gene>
    <name evidence="5" type="ORF">CINC_LOCUS11630</name>
</gene>
<keyword evidence="1 2" id="KW-0728">SH3 domain</keyword>
<dbReference type="GO" id="GO:0005886">
    <property type="term" value="C:plasma membrane"/>
    <property type="evidence" value="ECO:0007669"/>
    <property type="project" value="TreeGrafter"/>
</dbReference>
<dbReference type="InterPro" id="IPR036028">
    <property type="entry name" value="SH3-like_dom_sf"/>
</dbReference>
<feature type="region of interest" description="Disordered" evidence="3">
    <location>
        <begin position="1214"/>
        <end position="1241"/>
    </location>
</feature>
<dbReference type="GO" id="GO:0005543">
    <property type="term" value="F:phospholipid binding"/>
    <property type="evidence" value="ECO:0007669"/>
    <property type="project" value="TreeGrafter"/>
</dbReference>
<dbReference type="PANTHER" id="PTHR46514">
    <property type="entry name" value="AMPHIPHYSIN"/>
    <property type="match status" value="1"/>
</dbReference>
<organism evidence="5 6">
    <name type="scientific">Chrysodeixis includens</name>
    <name type="common">Soybean looper</name>
    <name type="synonym">Pseudoplusia includens</name>
    <dbReference type="NCBI Taxonomy" id="689277"/>
    <lineage>
        <taxon>Eukaryota</taxon>
        <taxon>Metazoa</taxon>
        <taxon>Ecdysozoa</taxon>
        <taxon>Arthropoda</taxon>
        <taxon>Hexapoda</taxon>
        <taxon>Insecta</taxon>
        <taxon>Pterygota</taxon>
        <taxon>Neoptera</taxon>
        <taxon>Endopterygota</taxon>
        <taxon>Lepidoptera</taxon>
        <taxon>Glossata</taxon>
        <taxon>Ditrysia</taxon>
        <taxon>Noctuoidea</taxon>
        <taxon>Noctuidae</taxon>
        <taxon>Plusiinae</taxon>
        <taxon>Chrysodeixis</taxon>
    </lineage>
</organism>
<dbReference type="Pfam" id="PF14604">
    <property type="entry name" value="SH3_9"/>
    <property type="match status" value="1"/>
</dbReference>
<dbReference type="FunFam" id="2.30.30.40:FF:000172">
    <property type="entry name" value="Amphiphysin, isoform B"/>
    <property type="match status" value="1"/>
</dbReference>
<reference evidence="5" key="1">
    <citation type="submission" date="2021-12" db="EMBL/GenBank/DDBJ databases">
        <authorList>
            <person name="King R."/>
        </authorList>
    </citation>
    <scope>NUCLEOTIDE SEQUENCE</scope>
</reference>
<feature type="domain" description="SH3" evidence="4">
    <location>
        <begin position="2083"/>
        <end position="2147"/>
    </location>
</feature>
<feature type="compositionally biased region" description="Polar residues" evidence="3">
    <location>
        <begin position="1214"/>
        <end position="1235"/>
    </location>
</feature>
<dbReference type="InterPro" id="IPR001452">
    <property type="entry name" value="SH3_domain"/>
</dbReference>
<protein>
    <recommendedName>
        <fullName evidence="4">SH3 domain-containing protein</fullName>
    </recommendedName>
</protein>
<dbReference type="PROSITE" id="PS50002">
    <property type="entry name" value="SH3"/>
    <property type="match status" value="1"/>
</dbReference>
<feature type="region of interest" description="Disordered" evidence="3">
    <location>
        <begin position="1"/>
        <end position="20"/>
    </location>
</feature>
<evidence type="ECO:0000313" key="5">
    <source>
        <dbReference type="EMBL" id="CAD0197346.1"/>
    </source>
</evidence>
<dbReference type="Gene3D" id="2.30.30.40">
    <property type="entry name" value="SH3 Domains"/>
    <property type="match status" value="28"/>
</dbReference>
<feature type="compositionally biased region" description="Polar residues" evidence="3">
    <location>
        <begin position="1462"/>
        <end position="1475"/>
    </location>
</feature>
<sequence length="2147" mass="242896">MTTPDEQVHTSNHPSIHPTSLTLANLPAGALYRVRATYRYTREDEDELSFDVGELIRVVEYDDPDEQVHTSNHPSIHPTSLTLANLPAGALYRVRATYRYTREDEDALSFDVGELIRVVEYDDPDEQVHTSNHPSIHPTSLTLANLPAGALYRVRATYRYTREDEDERSFDVGELIRVVEYDDPDEQVHTSNHPSIHPTSLTLANLPAGALYRVRATYRYTREDEDELSFDVRKPSAWSSTTTPDEQDEDELSFDVGELIRVVEYDDPDEQVHTSNHPSIHPTSLTLANLPAGALYRVRATYRYTREDEDELSFDVGELIRVVEYDDPDEQVHTSNHPSIHPTSLTLANLPAGALYRVRATYRYTREDEDELSFDVGELIRVVEYDDPDEQVHTSNHPSIHPPSLTLANLPAGALPQVRYTLTLANLPAGALYRVRATYRYTREDEDELSFDVGELIRVVEYDDPDEQVHTSNHPSIHPTSLTLANLPAGALYRVRATCRYTREDEDELSFDVGELIRVVEYDDPDEQVHTSNHPSIHPTSLTLANLPAGALYRVRATYRYTREDEDELSFDVGALIRVVEYDDPDEQVHTSNHPSIHPTSLTLANLPAGALYRVRATYRYTREDEDELSFDVGELIRVVDLTLANSAGGRTACAPRTATREDETSSASTWASLSAWSSTHDPDEQVYTIISSNHPSIHPTSLTLANLPAGALYRVRATYRYTREDEDELSFDVGALIRVVEYDDPDEQVHTSNHPSIHPTSLTLANLPAGALYRVRATYRYTREDEDELSFDVGELIRVVEYDDPDEQVHTSNHPSIHPTSLTLANLPAGALYRVRATYRYTREDEDELSFDVGELIRVVEYDDPDEQVHTSNHPSIHPTSLTLANLPAGALYRVRATYRYTREDEDERSFDVGELIRVVEYDDPDEQVHTSNHPSIHPTTSLTLANLPAGVLYRVRATYRYTREDEDELSFDVAKASSAWSSTTTPTNSLTLAASAGALPRVRHVPLHARGRGRAQLTWASFIRVVEYDDPDEQVHTSNHPSIHPTSLTLANLPAGALYRVRATYRYTREDEDELSFDVGALIRVVEYDDPDEQVHTSNHPSIHPTSLTLANLPAGALYRVRATYRYTREDEDELSFDVASFIRVVEYDDPGRTGTIHPNPSIHPSNHQPGRWPTAGGRVVPRALMYRYIARGGRGRAQLRRGASFIRVVESTTTPRTGTHIQPSIHPSNQPDAGQPAGGRVVPRALAYRYISQAGRGRAQLRRGAHIRARSSTTTPTNRTRTSSASTWRKLIRVVEYDDPDEQVHTSNHPSIHPTSLTLANLPAGALYRVRATYRYTREDADELSFDPDAGQPAGGRVTAQVRFHVPLGYTREDDELSFDVAFPTAWSYARPRRTGTTTSNHPSIHPTSLTLANLPAGALYRVRANVPLHARGRGRAQLRRVAYPRGRVRRPRRRTTGTHTSNHPSIHPTSLTLANRPAGALYRVRATYRYTREDEDELSFDVGELIRVVEYDDPDEQVHTSNHPSIHPTSLTLANLPAGALYRVRATYRYTREDEDELSFDVGELIRVVEYDDPDEQVHTSNHPSIHPTSLTLANLPAGALYRVRATYRYTREDEDELSFDVGELIRVVEYDDPDEQVHTSNHPSIHPTSLTLANLPAGALYRVRATYRYTREDEDELSFDVGELIRVVEYDDPDEQVHTSNHPSIHPTSLTLANLPAGALYRVRATYRYTREDEDELSFDVGELIRVVEYDDPDEQVHTSNHPSIHPTSLTLANLPAGALYRVRATYRYTREDEDELSFDVGELIRVVEYDDPDEQVHTSNHPSIHPTSLTLANLPAGALYRVRATYRYTREDEDELSFDVGELIRVVEYDDPDEQVHTSNHPSIHPTSLTLANLPAGALYRVRATYRYTREDEDELSFDVGELIRVVEYDDPDEQVHTSNHPSIHPTSLTLANLPAGALYRVRATYRYTREDEDELSFDVGELIRVVEYDDPDEQVHTSNHPSIHPTSLTLANLPAGALYRVRATYRYTREDEDELSFDVGELIRVVEYDDPDEQVHTSNHPSIHPTSLTLANLPAGALYRVRATYRYTREDEDELSFDVGELIRVVEYDDPDEQEEGWLMGIKESTNEKGMFPANFTRPI</sequence>
<dbReference type="Proteomes" id="UP001154114">
    <property type="component" value="Chromosome 6"/>
</dbReference>
<evidence type="ECO:0000256" key="3">
    <source>
        <dbReference type="SAM" id="MobiDB-lite"/>
    </source>
</evidence>
<evidence type="ECO:0000256" key="1">
    <source>
        <dbReference type="ARBA" id="ARBA00022443"/>
    </source>
</evidence>
<dbReference type="PANTHER" id="PTHR46514:SF3">
    <property type="entry name" value="AMPHIPHYSIN"/>
    <property type="match status" value="1"/>
</dbReference>
<feature type="compositionally biased region" description="Basic residues" evidence="3">
    <location>
        <begin position="1262"/>
        <end position="1272"/>
    </location>
</feature>
<dbReference type="SUPFAM" id="SSF50044">
    <property type="entry name" value="SH3-domain"/>
    <property type="match status" value="26"/>
</dbReference>
<feature type="region of interest" description="Disordered" evidence="3">
    <location>
        <begin position="1260"/>
        <end position="1288"/>
    </location>
</feature>
<dbReference type="InterPro" id="IPR003005">
    <property type="entry name" value="Amphiphysin"/>
</dbReference>
<evidence type="ECO:0000313" key="6">
    <source>
        <dbReference type="Proteomes" id="UP001154114"/>
    </source>
</evidence>
<evidence type="ECO:0000256" key="2">
    <source>
        <dbReference type="PROSITE-ProRule" id="PRU00192"/>
    </source>
</evidence>
<proteinExistence type="predicted"/>
<feature type="region of interest" description="Disordered" evidence="3">
    <location>
        <begin position="1454"/>
        <end position="1475"/>
    </location>
</feature>
<feature type="compositionally biased region" description="Low complexity" evidence="3">
    <location>
        <begin position="1273"/>
        <end position="1288"/>
    </location>
</feature>
<dbReference type="CDD" id="cd00174">
    <property type="entry name" value="SH3"/>
    <property type="match status" value="2"/>
</dbReference>
<accession>A0A9N8KZ62</accession>
<evidence type="ECO:0000259" key="4">
    <source>
        <dbReference type="PROSITE" id="PS50002"/>
    </source>
</evidence>
<name>A0A9N8KZ62_CHRIL</name>